<evidence type="ECO:0000259" key="4">
    <source>
        <dbReference type="Pfam" id="PF12936"/>
    </source>
</evidence>
<dbReference type="PANTHER" id="PTHR14490:SF5">
    <property type="entry name" value="PROTEIN KRI1 HOMOLOG"/>
    <property type="match status" value="1"/>
</dbReference>
<comment type="similarity">
    <text evidence="1">Belongs to the KRI1 family.</text>
</comment>
<evidence type="ECO:0000256" key="1">
    <source>
        <dbReference type="ARBA" id="ARBA00007473"/>
    </source>
</evidence>
<sequence length="633" mass="74972">MSMKDKYGEDALDSSSSSEVEDDDAQEITPEFEKQFLKALASVKSQDPRLYDKDVKFFDDKAEEEDTKAGPSGTKEEQVKKKKKKDKPMYLKDYERKIIVEKGGKYSDEEDEDGLDDDDDGRPSSPTYVEEQKQIKSSLQAALKQFDDQEETDEPFLKKKKKTKEEKARKEEEDYIQWFKGEKQELEVEGAVEEAKDVDGLRNYWSNPQLDDGEKFLRDYILDKAYKPHGDEDEFDNLSDEDLSEDDRMLDEQEDFERKYNFRYEEPDSGFVKSYPRNIVGSMRTKYSRAQKRQEVKERKQKEKQKLHEELKKLKNLKKMEIMEQLEKLRKATGNTTVGFSEDNIKGEFDSAEHDEMMKKIFDDEYDVMNEDDSKPVFEDEDLEIENWDEWTGNETGSYDNNSYEREGEKEQNKKQEQEQEQENKKDESPDESKMTNILSDLDGRRPRNKHTSEFAKALQNEKPVFDPGDKTFEDYFEEYYKLDYEDLIGDLPCRFKYRTVVANDFGLSAEEILGAEDKELNRWVSLRKTTQYRTTNEELSDLSSFKERGQMLQKKQHIFTSLYGEEDQSKNEEEDEDDEDLKTDSKTPPDGSSEEKEEPREPEMKQAKRRKRRRKRGTDERKDRRTDRQTDR</sequence>
<accession>A0A2G8K1A3</accession>
<feature type="compositionally biased region" description="Basic and acidic residues" evidence="3">
    <location>
        <begin position="618"/>
        <end position="633"/>
    </location>
</feature>
<feature type="region of interest" description="Disordered" evidence="3">
    <location>
        <begin position="371"/>
        <end position="468"/>
    </location>
</feature>
<feature type="domain" description="Kri1-like C-terminal" evidence="4">
    <location>
        <begin position="471"/>
        <end position="557"/>
    </location>
</feature>
<feature type="compositionally biased region" description="Acidic residues" evidence="3">
    <location>
        <begin position="573"/>
        <end position="582"/>
    </location>
</feature>
<dbReference type="GO" id="GO:0000447">
    <property type="term" value="P:endonucleolytic cleavage in ITS1 to separate SSU-rRNA from 5.8S rRNA and LSU-rRNA from tricistronic rRNA transcript (SSU-rRNA, 5.8S rRNA, LSU-rRNA)"/>
    <property type="evidence" value="ECO:0007669"/>
    <property type="project" value="TreeGrafter"/>
</dbReference>
<dbReference type="GO" id="GO:0030686">
    <property type="term" value="C:90S preribosome"/>
    <property type="evidence" value="ECO:0007669"/>
    <property type="project" value="TreeGrafter"/>
</dbReference>
<dbReference type="EMBL" id="MRZV01000988">
    <property type="protein sequence ID" value="PIK41788.1"/>
    <property type="molecule type" value="Genomic_DNA"/>
</dbReference>
<reference evidence="5 6" key="1">
    <citation type="journal article" date="2017" name="PLoS Biol.">
        <title>The sea cucumber genome provides insights into morphological evolution and visceral regeneration.</title>
        <authorList>
            <person name="Zhang X."/>
            <person name="Sun L."/>
            <person name="Yuan J."/>
            <person name="Sun Y."/>
            <person name="Gao Y."/>
            <person name="Zhang L."/>
            <person name="Li S."/>
            <person name="Dai H."/>
            <person name="Hamel J.F."/>
            <person name="Liu C."/>
            <person name="Yu Y."/>
            <person name="Liu S."/>
            <person name="Lin W."/>
            <person name="Guo K."/>
            <person name="Jin S."/>
            <person name="Xu P."/>
            <person name="Storey K.B."/>
            <person name="Huan P."/>
            <person name="Zhang T."/>
            <person name="Zhou Y."/>
            <person name="Zhang J."/>
            <person name="Lin C."/>
            <person name="Li X."/>
            <person name="Xing L."/>
            <person name="Huo D."/>
            <person name="Sun M."/>
            <person name="Wang L."/>
            <person name="Mercier A."/>
            <person name="Li F."/>
            <person name="Yang H."/>
            <person name="Xiang J."/>
        </authorList>
    </citation>
    <scope>NUCLEOTIDE SEQUENCE [LARGE SCALE GENOMIC DNA]</scope>
    <source>
        <strain evidence="5">Shaxun</strain>
        <tissue evidence="5">Muscle</tissue>
    </source>
</reference>
<feature type="compositionally biased region" description="Basic and acidic residues" evidence="3">
    <location>
        <begin position="403"/>
        <end position="434"/>
    </location>
</feature>
<feature type="region of interest" description="Disordered" evidence="3">
    <location>
        <begin position="101"/>
        <end position="173"/>
    </location>
</feature>
<feature type="compositionally biased region" description="Basic and acidic residues" evidence="3">
    <location>
        <begin position="163"/>
        <end position="172"/>
    </location>
</feature>
<feature type="region of interest" description="Disordered" evidence="3">
    <location>
        <begin position="557"/>
        <end position="633"/>
    </location>
</feature>
<feature type="region of interest" description="Disordered" evidence="3">
    <location>
        <begin position="228"/>
        <end position="248"/>
    </location>
</feature>
<feature type="compositionally biased region" description="Basic residues" evidence="3">
    <location>
        <begin position="608"/>
        <end position="617"/>
    </location>
</feature>
<gene>
    <name evidence="5" type="ORF">BSL78_21346</name>
</gene>
<evidence type="ECO:0000256" key="3">
    <source>
        <dbReference type="SAM" id="MobiDB-lite"/>
    </source>
</evidence>
<evidence type="ECO:0000256" key="2">
    <source>
        <dbReference type="ARBA" id="ARBA00017294"/>
    </source>
</evidence>
<dbReference type="GO" id="GO:0005730">
    <property type="term" value="C:nucleolus"/>
    <property type="evidence" value="ECO:0007669"/>
    <property type="project" value="TreeGrafter"/>
</dbReference>
<protein>
    <recommendedName>
        <fullName evidence="2">Protein KRI1 homolog</fullName>
    </recommendedName>
</protein>
<feature type="compositionally biased region" description="Basic and acidic residues" evidence="3">
    <location>
        <begin position="442"/>
        <end position="454"/>
    </location>
</feature>
<dbReference type="PANTHER" id="PTHR14490">
    <property type="entry name" value="ZINC FINGER, ZZ TYPE"/>
    <property type="match status" value="1"/>
</dbReference>
<feature type="compositionally biased region" description="Basic and acidic residues" evidence="3">
    <location>
        <begin position="583"/>
        <end position="607"/>
    </location>
</feature>
<feature type="compositionally biased region" description="Acidic residues" evidence="3">
    <location>
        <begin position="231"/>
        <end position="245"/>
    </location>
</feature>
<evidence type="ECO:0000313" key="5">
    <source>
        <dbReference type="EMBL" id="PIK41788.1"/>
    </source>
</evidence>
<feature type="compositionally biased region" description="Basic and acidic residues" evidence="3">
    <location>
        <begin position="292"/>
        <end position="305"/>
    </location>
</feature>
<dbReference type="Pfam" id="PF05178">
    <property type="entry name" value="Kri1"/>
    <property type="match status" value="1"/>
</dbReference>
<name>A0A2G8K1A3_STIJA</name>
<dbReference type="STRING" id="307972.A0A2G8K1A3"/>
<keyword evidence="6" id="KW-1185">Reference proteome</keyword>
<feature type="compositionally biased region" description="Acidic residues" evidence="3">
    <location>
        <begin position="379"/>
        <end position="389"/>
    </location>
</feature>
<dbReference type="Pfam" id="PF12936">
    <property type="entry name" value="Kri1_C"/>
    <property type="match status" value="1"/>
</dbReference>
<feature type="region of interest" description="Disordered" evidence="3">
    <location>
        <begin position="1"/>
        <end position="31"/>
    </location>
</feature>
<dbReference type="InterPro" id="IPR018034">
    <property type="entry name" value="Kri1"/>
</dbReference>
<proteinExistence type="inferred from homology"/>
<dbReference type="AlphaFoldDB" id="A0A2G8K1A3"/>
<feature type="region of interest" description="Disordered" evidence="3">
    <location>
        <begin position="283"/>
        <end position="305"/>
    </location>
</feature>
<dbReference type="InterPro" id="IPR024626">
    <property type="entry name" value="Kri1-like_C"/>
</dbReference>
<feature type="compositionally biased region" description="Acidic residues" evidence="3">
    <location>
        <begin position="108"/>
        <end position="120"/>
    </location>
</feature>
<organism evidence="5 6">
    <name type="scientific">Stichopus japonicus</name>
    <name type="common">Sea cucumber</name>
    <dbReference type="NCBI Taxonomy" id="307972"/>
    <lineage>
        <taxon>Eukaryota</taxon>
        <taxon>Metazoa</taxon>
        <taxon>Echinodermata</taxon>
        <taxon>Eleutherozoa</taxon>
        <taxon>Echinozoa</taxon>
        <taxon>Holothuroidea</taxon>
        <taxon>Aspidochirotacea</taxon>
        <taxon>Aspidochirotida</taxon>
        <taxon>Stichopodidae</taxon>
        <taxon>Apostichopus</taxon>
    </lineage>
</organism>
<feature type="region of interest" description="Disordered" evidence="3">
    <location>
        <begin position="62"/>
        <end position="87"/>
    </location>
</feature>
<evidence type="ECO:0000313" key="6">
    <source>
        <dbReference type="Proteomes" id="UP000230750"/>
    </source>
</evidence>
<feature type="compositionally biased region" description="Polar residues" evidence="3">
    <location>
        <begin position="393"/>
        <end position="402"/>
    </location>
</feature>
<comment type="caution">
    <text evidence="5">The sequence shown here is derived from an EMBL/GenBank/DDBJ whole genome shotgun (WGS) entry which is preliminary data.</text>
</comment>
<dbReference type="OrthoDB" id="10252032at2759"/>
<dbReference type="Proteomes" id="UP000230750">
    <property type="component" value="Unassembled WGS sequence"/>
</dbReference>